<feature type="region of interest" description="Disordered" evidence="1">
    <location>
        <begin position="1"/>
        <end position="154"/>
    </location>
</feature>
<accession>A0A8R7R654</accession>
<reference evidence="3" key="1">
    <citation type="journal article" date="2013" name="Nature">
        <title>Draft genome of the wheat A-genome progenitor Triticum urartu.</title>
        <authorList>
            <person name="Ling H.Q."/>
            <person name="Zhao S."/>
            <person name="Liu D."/>
            <person name="Wang J."/>
            <person name="Sun H."/>
            <person name="Zhang C."/>
            <person name="Fan H."/>
            <person name="Li D."/>
            <person name="Dong L."/>
            <person name="Tao Y."/>
            <person name="Gao C."/>
            <person name="Wu H."/>
            <person name="Li Y."/>
            <person name="Cui Y."/>
            <person name="Guo X."/>
            <person name="Zheng S."/>
            <person name="Wang B."/>
            <person name="Yu K."/>
            <person name="Liang Q."/>
            <person name="Yang W."/>
            <person name="Lou X."/>
            <person name="Chen J."/>
            <person name="Feng M."/>
            <person name="Jian J."/>
            <person name="Zhang X."/>
            <person name="Luo G."/>
            <person name="Jiang Y."/>
            <person name="Liu J."/>
            <person name="Wang Z."/>
            <person name="Sha Y."/>
            <person name="Zhang B."/>
            <person name="Wu H."/>
            <person name="Tang D."/>
            <person name="Shen Q."/>
            <person name="Xue P."/>
            <person name="Zou S."/>
            <person name="Wang X."/>
            <person name="Liu X."/>
            <person name="Wang F."/>
            <person name="Yang Y."/>
            <person name="An X."/>
            <person name="Dong Z."/>
            <person name="Zhang K."/>
            <person name="Zhang X."/>
            <person name="Luo M.C."/>
            <person name="Dvorak J."/>
            <person name="Tong Y."/>
            <person name="Wang J."/>
            <person name="Yang H."/>
            <person name="Li Z."/>
            <person name="Wang D."/>
            <person name="Zhang A."/>
            <person name="Wang J."/>
        </authorList>
    </citation>
    <scope>NUCLEOTIDE SEQUENCE</scope>
    <source>
        <strain evidence="3">cv. G1812</strain>
    </source>
</reference>
<dbReference type="EnsemblPlants" id="TuG1812G0700004470.01.T01">
    <property type="protein sequence ID" value="TuG1812G0700004470.01.T01.cds259381"/>
    <property type="gene ID" value="TuG1812G0700004470.01"/>
</dbReference>
<evidence type="ECO:0000256" key="1">
    <source>
        <dbReference type="SAM" id="MobiDB-lite"/>
    </source>
</evidence>
<proteinExistence type="predicted"/>
<reference evidence="2" key="2">
    <citation type="submission" date="2018-03" db="EMBL/GenBank/DDBJ databases">
        <title>The Triticum urartu genome reveals the dynamic nature of wheat genome evolution.</title>
        <authorList>
            <person name="Ling H."/>
            <person name="Ma B."/>
            <person name="Shi X."/>
            <person name="Liu H."/>
            <person name="Dong L."/>
            <person name="Sun H."/>
            <person name="Cao Y."/>
            <person name="Gao Q."/>
            <person name="Zheng S."/>
            <person name="Li Y."/>
            <person name="Yu Y."/>
            <person name="Du H."/>
            <person name="Qi M."/>
            <person name="Li Y."/>
            <person name="Yu H."/>
            <person name="Cui Y."/>
            <person name="Wang N."/>
            <person name="Chen C."/>
            <person name="Wu H."/>
            <person name="Zhao Y."/>
            <person name="Zhang J."/>
            <person name="Li Y."/>
            <person name="Zhou W."/>
            <person name="Zhang B."/>
            <person name="Hu W."/>
            <person name="Eijk M."/>
            <person name="Tang J."/>
            <person name="Witsenboer H."/>
            <person name="Zhao S."/>
            <person name="Li Z."/>
            <person name="Zhang A."/>
            <person name="Wang D."/>
            <person name="Liang C."/>
        </authorList>
    </citation>
    <scope>NUCLEOTIDE SEQUENCE [LARGE SCALE GENOMIC DNA]</scope>
    <source>
        <strain evidence="2">cv. G1812</strain>
    </source>
</reference>
<name>A0A8R7R654_TRIUA</name>
<feature type="compositionally biased region" description="Basic and acidic residues" evidence="1">
    <location>
        <begin position="1"/>
        <end position="18"/>
    </location>
</feature>
<feature type="compositionally biased region" description="Basic and acidic residues" evidence="1">
    <location>
        <begin position="122"/>
        <end position="131"/>
    </location>
</feature>
<keyword evidence="3" id="KW-1185">Reference proteome</keyword>
<dbReference type="Proteomes" id="UP000015106">
    <property type="component" value="Chromosome 7"/>
</dbReference>
<evidence type="ECO:0000313" key="2">
    <source>
        <dbReference type="EnsemblPlants" id="TuG1812G0700004470.01.T01.cds259381"/>
    </source>
</evidence>
<organism evidence="2 3">
    <name type="scientific">Triticum urartu</name>
    <name type="common">Red wild einkorn</name>
    <name type="synonym">Crithodium urartu</name>
    <dbReference type="NCBI Taxonomy" id="4572"/>
    <lineage>
        <taxon>Eukaryota</taxon>
        <taxon>Viridiplantae</taxon>
        <taxon>Streptophyta</taxon>
        <taxon>Embryophyta</taxon>
        <taxon>Tracheophyta</taxon>
        <taxon>Spermatophyta</taxon>
        <taxon>Magnoliopsida</taxon>
        <taxon>Liliopsida</taxon>
        <taxon>Poales</taxon>
        <taxon>Poaceae</taxon>
        <taxon>BOP clade</taxon>
        <taxon>Pooideae</taxon>
        <taxon>Triticodae</taxon>
        <taxon>Triticeae</taxon>
        <taxon>Triticinae</taxon>
        <taxon>Triticum</taxon>
    </lineage>
</organism>
<protein>
    <submittedName>
        <fullName evidence="2">Uncharacterized protein</fullName>
    </submittedName>
</protein>
<reference evidence="2" key="3">
    <citation type="submission" date="2022-06" db="UniProtKB">
        <authorList>
            <consortium name="EnsemblPlants"/>
        </authorList>
    </citation>
    <scope>IDENTIFICATION</scope>
</reference>
<dbReference type="AlphaFoldDB" id="A0A8R7R654"/>
<evidence type="ECO:0000313" key="3">
    <source>
        <dbReference type="Proteomes" id="UP000015106"/>
    </source>
</evidence>
<sequence>MDERARNERHGGGKHGTEARGVQHPAQEDLRAAAGAALEEEVEREGVGGHAPAAHTLVEEERVLRSRGGAEAGAERGVEEEGGAGHSVEQAERVAEVERVAGGNAAGEGVEEVRGGGLVEEAAGRGEEGVELRGLPDGARGRPWRPGHLTSRLL</sequence>
<feature type="compositionally biased region" description="Basic and acidic residues" evidence="1">
    <location>
        <begin position="89"/>
        <end position="99"/>
    </location>
</feature>
<dbReference type="Gramene" id="TuG1812G0700004470.01.T01">
    <property type="protein sequence ID" value="TuG1812G0700004470.01.T01.cds259381"/>
    <property type="gene ID" value="TuG1812G0700004470.01"/>
</dbReference>